<name>A0AAJ7RMY6_CEPCN</name>
<feature type="region of interest" description="Disordered" evidence="1">
    <location>
        <begin position="420"/>
        <end position="454"/>
    </location>
</feature>
<keyword evidence="2" id="KW-1185">Reference proteome</keyword>
<feature type="compositionally biased region" description="Basic and acidic residues" evidence="1">
    <location>
        <begin position="431"/>
        <end position="443"/>
    </location>
</feature>
<evidence type="ECO:0000313" key="3">
    <source>
        <dbReference type="RefSeq" id="XP_024943947.1"/>
    </source>
</evidence>
<feature type="region of interest" description="Disordered" evidence="1">
    <location>
        <begin position="291"/>
        <end position="326"/>
    </location>
</feature>
<dbReference type="Proteomes" id="UP000694920">
    <property type="component" value="Unplaced"/>
</dbReference>
<dbReference type="AlphaFoldDB" id="A0AAJ7RMY6"/>
<evidence type="ECO:0000313" key="2">
    <source>
        <dbReference type="Proteomes" id="UP000694920"/>
    </source>
</evidence>
<organism evidence="2 3">
    <name type="scientific">Cephus cinctus</name>
    <name type="common">Wheat stem sawfly</name>
    <dbReference type="NCBI Taxonomy" id="211228"/>
    <lineage>
        <taxon>Eukaryota</taxon>
        <taxon>Metazoa</taxon>
        <taxon>Ecdysozoa</taxon>
        <taxon>Arthropoda</taxon>
        <taxon>Hexapoda</taxon>
        <taxon>Insecta</taxon>
        <taxon>Pterygota</taxon>
        <taxon>Neoptera</taxon>
        <taxon>Endopterygota</taxon>
        <taxon>Hymenoptera</taxon>
        <taxon>Cephoidea</taxon>
        <taxon>Cephidae</taxon>
        <taxon>Cephus</taxon>
    </lineage>
</organism>
<dbReference type="RefSeq" id="XP_024943947.1">
    <property type="nucleotide sequence ID" value="XM_025088179.1"/>
</dbReference>
<proteinExistence type="predicted"/>
<feature type="compositionally biased region" description="Basic and acidic residues" evidence="1">
    <location>
        <begin position="300"/>
        <end position="326"/>
    </location>
</feature>
<protein>
    <submittedName>
        <fullName evidence="3">Uncharacterized protein LOC107270979 isoform X1</fullName>
    </submittedName>
</protein>
<sequence length="454" mass="51885">MGDRQIESLYSGAPGKSRVVKTHIRISTTFSERWRTIFSCCFRGLTKRKASIQDYDPEECDYIVEKLVVKRVPIALFATPYDIYDRKRIKKRESEDGFPPVRMTDTKNIYRVIPDMKQPLYYAMNDTHDKPSTSIHFAKSTDTLHEDAIYNYDKNLETERQNEYLNRFTALHPDLKECDRPPKDPCPLNLQSRNKRSLAEDISEIASTRIGSPRTDTRGNYKIDTKAGAVYVTVSDTSRELSMLSVDEEFPTRDTPFSIRRNASNCSKIESVALLPCVSFSQKNSREHVNKFDLGNHSSDSAKSKSRSDISSDDKSQDYESPKGKENYVVAPVSVHYAPRQLESFSKSVESSNKYENVQEIVAKRNNTLATKKIQDLLKSTDLRNSSSAMVEESTVMDHSKNDNLAGTTLRWKIIIKHRPSSDTSQLSSPRDSEMVERIKKETLPPTKNTDFQK</sequence>
<dbReference type="GeneID" id="107270979"/>
<accession>A0AAJ7RMY6</accession>
<gene>
    <name evidence="3" type="primary">LOC107270979</name>
</gene>
<evidence type="ECO:0000256" key="1">
    <source>
        <dbReference type="SAM" id="MobiDB-lite"/>
    </source>
</evidence>
<reference evidence="3" key="1">
    <citation type="submission" date="2025-08" db="UniProtKB">
        <authorList>
            <consortium name="RefSeq"/>
        </authorList>
    </citation>
    <scope>IDENTIFICATION</scope>
</reference>